<gene>
    <name evidence="4" type="ORF">BRAFLDRAFT_136852</name>
</gene>
<feature type="non-terminal residue" evidence="4">
    <location>
        <position position="309"/>
    </location>
</feature>
<dbReference type="PANTHER" id="PTHR24373:SF392">
    <property type="entry name" value="NEPHROCAN"/>
    <property type="match status" value="1"/>
</dbReference>
<dbReference type="AlphaFoldDB" id="C3YAC3"/>
<dbReference type="SMART" id="SM00369">
    <property type="entry name" value="LRR_TYP"/>
    <property type="match status" value="8"/>
</dbReference>
<proteinExistence type="predicted"/>
<keyword evidence="2" id="KW-0732">Signal</keyword>
<dbReference type="PRINTS" id="PR00019">
    <property type="entry name" value="LEURICHRPT"/>
</dbReference>
<dbReference type="PROSITE" id="PS51450">
    <property type="entry name" value="LRR"/>
    <property type="match status" value="3"/>
</dbReference>
<accession>C3YAC3</accession>
<dbReference type="PANTHER" id="PTHR24373">
    <property type="entry name" value="SLIT RELATED LEUCINE-RICH REPEAT NEURONAL PROTEIN"/>
    <property type="match status" value="1"/>
</dbReference>
<dbReference type="InterPro" id="IPR050328">
    <property type="entry name" value="Dev_Immune_Receptor"/>
</dbReference>
<name>C3YAC3_BRAFL</name>
<dbReference type="SUPFAM" id="SSF52058">
    <property type="entry name" value="L domain-like"/>
    <property type="match status" value="1"/>
</dbReference>
<dbReference type="EMBL" id="GG666494">
    <property type="protein sequence ID" value="EEN62671.1"/>
    <property type="molecule type" value="Genomic_DNA"/>
</dbReference>
<dbReference type="Pfam" id="PF12799">
    <property type="entry name" value="LRR_4"/>
    <property type="match status" value="1"/>
</dbReference>
<reference evidence="4" key="1">
    <citation type="journal article" date="2008" name="Nature">
        <title>The amphioxus genome and the evolution of the chordate karyotype.</title>
        <authorList>
            <consortium name="US DOE Joint Genome Institute (JGI-PGF)"/>
            <person name="Putnam N.H."/>
            <person name="Butts T."/>
            <person name="Ferrier D.E.K."/>
            <person name="Furlong R.F."/>
            <person name="Hellsten U."/>
            <person name="Kawashima T."/>
            <person name="Robinson-Rechavi M."/>
            <person name="Shoguchi E."/>
            <person name="Terry A."/>
            <person name="Yu J.-K."/>
            <person name="Benito-Gutierrez E.L."/>
            <person name="Dubchak I."/>
            <person name="Garcia-Fernandez J."/>
            <person name="Gibson-Brown J.J."/>
            <person name="Grigoriev I.V."/>
            <person name="Horton A.C."/>
            <person name="de Jong P.J."/>
            <person name="Jurka J."/>
            <person name="Kapitonov V.V."/>
            <person name="Kohara Y."/>
            <person name="Kuroki Y."/>
            <person name="Lindquist E."/>
            <person name="Lucas S."/>
            <person name="Osoegawa K."/>
            <person name="Pennacchio L.A."/>
            <person name="Salamov A.A."/>
            <person name="Satou Y."/>
            <person name="Sauka-Spengler T."/>
            <person name="Schmutz J."/>
            <person name="Shin-I T."/>
            <person name="Toyoda A."/>
            <person name="Bronner-Fraser M."/>
            <person name="Fujiyama A."/>
            <person name="Holland L.Z."/>
            <person name="Holland P.W.H."/>
            <person name="Satoh N."/>
            <person name="Rokhsar D.S."/>
        </authorList>
    </citation>
    <scope>NUCLEOTIDE SEQUENCE [LARGE SCALE GENOMIC DNA]</scope>
    <source>
        <strain evidence="4">S238N-H82</strain>
        <tissue evidence="4">Testes</tissue>
    </source>
</reference>
<evidence type="ECO:0008006" key="5">
    <source>
        <dbReference type="Google" id="ProtNLM"/>
    </source>
</evidence>
<evidence type="ECO:0000313" key="4">
    <source>
        <dbReference type="EMBL" id="EEN62671.1"/>
    </source>
</evidence>
<dbReference type="InterPro" id="IPR001611">
    <property type="entry name" value="Leu-rich_rpt"/>
</dbReference>
<dbReference type="InParanoid" id="C3YAC3"/>
<dbReference type="eggNOG" id="KOG0619">
    <property type="taxonomic scope" value="Eukaryota"/>
</dbReference>
<keyword evidence="3" id="KW-0677">Repeat</keyword>
<dbReference type="Pfam" id="PF13855">
    <property type="entry name" value="LRR_8"/>
    <property type="match status" value="2"/>
</dbReference>
<feature type="non-terminal residue" evidence="4">
    <location>
        <position position="1"/>
    </location>
</feature>
<evidence type="ECO:0000256" key="1">
    <source>
        <dbReference type="ARBA" id="ARBA00022614"/>
    </source>
</evidence>
<dbReference type="InterPro" id="IPR003591">
    <property type="entry name" value="Leu-rich_rpt_typical-subtyp"/>
</dbReference>
<organism>
    <name type="scientific">Branchiostoma floridae</name>
    <name type="common">Florida lancelet</name>
    <name type="synonym">Amphioxus</name>
    <dbReference type="NCBI Taxonomy" id="7739"/>
    <lineage>
        <taxon>Eukaryota</taxon>
        <taxon>Metazoa</taxon>
        <taxon>Chordata</taxon>
        <taxon>Cephalochordata</taxon>
        <taxon>Leptocardii</taxon>
        <taxon>Amphioxiformes</taxon>
        <taxon>Branchiostomatidae</taxon>
        <taxon>Branchiostoma</taxon>
    </lineage>
</organism>
<dbReference type="InterPro" id="IPR025875">
    <property type="entry name" value="Leu-rich_rpt_4"/>
</dbReference>
<dbReference type="Gene3D" id="3.80.10.10">
    <property type="entry name" value="Ribonuclease Inhibitor"/>
    <property type="match status" value="3"/>
</dbReference>
<evidence type="ECO:0000256" key="2">
    <source>
        <dbReference type="ARBA" id="ARBA00022729"/>
    </source>
</evidence>
<sequence length="309" mass="34552">FSGLRNLKSLDLSFNCLQTIEVGAFDGLKSLERLDIGNVTLMPLREPVYDLQNGLFRNLRNLKYLFVQTWTDTVSDGVFTGLVNLKHLELSVKNISNLPDHIFDSLGSLESLKIEELAIEAYTFAGLSHVQRLDLTNGYLQSLQDNTFSGLSSLTHLNLSHNTLSTLPRGVFEGLISLTHLDLSYSNLISTVMPSAFRGLSRLRFLDLSHNQLQTIEETMFEGLGNLTHLNLAFNGISVIGGAFHRLFGLKDLDMRGNSLAVFNQTTLGPVVNRLERLDVAGNPFLCDCNLMWLVEGAQHKYDRVANWH</sequence>
<dbReference type="InterPro" id="IPR032675">
    <property type="entry name" value="LRR_dom_sf"/>
</dbReference>
<evidence type="ECO:0000256" key="3">
    <source>
        <dbReference type="ARBA" id="ARBA00022737"/>
    </source>
</evidence>
<protein>
    <recommendedName>
        <fullName evidence="5">LRRCT domain-containing protein</fullName>
    </recommendedName>
</protein>
<keyword evidence="1" id="KW-0433">Leucine-rich repeat</keyword>
<dbReference type="FunFam" id="3.80.10.10:FF:001164">
    <property type="entry name" value="GH01279p"/>
    <property type="match status" value="1"/>
</dbReference>